<organism evidence="2 3">
    <name type="scientific">Pleurodeles waltl</name>
    <name type="common">Iberian ribbed newt</name>
    <dbReference type="NCBI Taxonomy" id="8319"/>
    <lineage>
        <taxon>Eukaryota</taxon>
        <taxon>Metazoa</taxon>
        <taxon>Chordata</taxon>
        <taxon>Craniata</taxon>
        <taxon>Vertebrata</taxon>
        <taxon>Euteleostomi</taxon>
        <taxon>Amphibia</taxon>
        <taxon>Batrachia</taxon>
        <taxon>Caudata</taxon>
        <taxon>Salamandroidea</taxon>
        <taxon>Salamandridae</taxon>
        <taxon>Pleurodelinae</taxon>
        <taxon>Pleurodeles</taxon>
    </lineage>
</organism>
<evidence type="ECO:0000313" key="3">
    <source>
        <dbReference type="Proteomes" id="UP001066276"/>
    </source>
</evidence>
<dbReference type="Proteomes" id="UP001066276">
    <property type="component" value="Chromosome 4_2"/>
</dbReference>
<reference evidence="2" key="1">
    <citation type="journal article" date="2022" name="bioRxiv">
        <title>Sequencing and chromosome-scale assembly of the giantPleurodeles waltlgenome.</title>
        <authorList>
            <person name="Brown T."/>
            <person name="Elewa A."/>
            <person name="Iarovenko S."/>
            <person name="Subramanian E."/>
            <person name="Araus A.J."/>
            <person name="Petzold A."/>
            <person name="Susuki M."/>
            <person name="Suzuki K.-i.T."/>
            <person name="Hayashi T."/>
            <person name="Toyoda A."/>
            <person name="Oliveira C."/>
            <person name="Osipova E."/>
            <person name="Leigh N.D."/>
            <person name="Simon A."/>
            <person name="Yun M.H."/>
        </authorList>
    </citation>
    <scope>NUCLEOTIDE SEQUENCE</scope>
    <source>
        <strain evidence="2">20211129_DDA</strain>
        <tissue evidence="2">Liver</tissue>
    </source>
</reference>
<evidence type="ECO:0000256" key="1">
    <source>
        <dbReference type="SAM" id="MobiDB-lite"/>
    </source>
</evidence>
<dbReference type="EMBL" id="JANPWB010000008">
    <property type="protein sequence ID" value="KAJ1162822.1"/>
    <property type="molecule type" value="Genomic_DNA"/>
</dbReference>
<comment type="caution">
    <text evidence="2">The sequence shown here is derived from an EMBL/GenBank/DDBJ whole genome shotgun (WGS) entry which is preliminary data.</text>
</comment>
<sequence length="97" mass="10943">METGTRQKEARAHVLKKKSPKEPATMTKEGSRAREGLKLREGLMPRPRMSMDYTGGCNAAELVVGWGKPNGDYKLARNNKQEFEKAVITKCNQKQSY</sequence>
<name>A0AAV7SE28_PLEWA</name>
<gene>
    <name evidence="2" type="ORF">NDU88_003287</name>
</gene>
<accession>A0AAV7SE28</accession>
<feature type="region of interest" description="Disordered" evidence="1">
    <location>
        <begin position="1"/>
        <end position="33"/>
    </location>
</feature>
<protein>
    <submittedName>
        <fullName evidence="2">Uncharacterized protein</fullName>
    </submittedName>
</protein>
<dbReference type="AlphaFoldDB" id="A0AAV7SE28"/>
<keyword evidence="3" id="KW-1185">Reference proteome</keyword>
<proteinExistence type="predicted"/>
<feature type="compositionally biased region" description="Basic and acidic residues" evidence="1">
    <location>
        <begin position="1"/>
        <end position="12"/>
    </location>
</feature>
<evidence type="ECO:0000313" key="2">
    <source>
        <dbReference type="EMBL" id="KAJ1162822.1"/>
    </source>
</evidence>